<evidence type="ECO:0000256" key="1">
    <source>
        <dbReference type="ARBA" id="ARBA00007734"/>
    </source>
</evidence>
<comment type="similarity">
    <text evidence="1">Belongs to the transglycosylase Slt family.</text>
</comment>
<dbReference type="Proteomes" id="UP001598138">
    <property type="component" value="Unassembled WGS sequence"/>
</dbReference>
<dbReference type="EMBL" id="JBBKXZ010000001">
    <property type="protein sequence ID" value="MFD3393894.1"/>
    <property type="molecule type" value="Genomic_DNA"/>
</dbReference>
<sequence length="480" mass="54900">MKQLGFILLFCLCSLRLSAQITASTPNLPEGPAGKSYFPEDELNFVDSLANVEQGLPTGFMIDPQLVQKRLAGLQQRIPLNYNLQTHQFVEYFAFKKAEFTQRMLEKRDTYFPVYEKYLKQYNLPDELKYLSLIESGLEPKALSNKGAGGLWQFMPYTARGDFGMRVDSFVDERFDVERATEAACKYLGQLYRIFGDWHLALAAYNTGPGNVKRAIRKCGKSDFWGIYACLPKQTRAYVPQFIAMTYMMNFNSDHAIHAEKYHQVIPSDTVHVKGYLNLALMNRLATISNDTFRVLNPHVLGAVLPADVKKIVIRIPKNKYAFFQANRSAILDSASFMSRSDSLAFQFVDRLVKKTIKVKRGQDVFDIARIVGVSASELKRINRLRSNRLKKGKRLVYYARVREKVNLALIDSTKQANVAEVTTKKLPTKRYTRYYKVRSGDTLSDIAEKHNGLTVEKLKKLNHLRSKAILRPGMRLRIS</sequence>
<organism evidence="4 5">
    <name type="scientific">Aquirufa avitistagni</name>
    <dbReference type="NCBI Taxonomy" id="3104728"/>
    <lineage>
        <taxon>Bacteria</taxon>
        <taxon>Pseudomonadati</taxon>
        <taxon>Bacteroidota</taxon>
        <taxon>Cytophagia</taxon>
        <taxon>Cytophagales</taxon>
        <taxon>Flectobacillaceae</taxon>
        <taxon>Aquirufa</taxon>
    </lineage>
</organism>
<dbReference type="InterPro" id="IPR023346">
    <property type="entry name" value="Lysozyme-like_dom_sf"/>
</dbReference>
<dbReference type="CDD" id="cd16894">
    <property type="entry name" value="MltD-like"/>
    <property type="match status" value="1"/>
</dbReference>
<protein>
    <submittedName>
        <fullName evidence="4">Transglycosylase SLT domain-containing protein</fullName>
    </submittedName>
</protein>
<evidence type="ECO:0000313" key="5">
    <source>
        <dbReference type="Proteomes" id="UP001598138"/>
    </source>
</evidence>
<reference evidence="4 5" key="1">
    <citation type="submission" date="2024-03" db="EMBL/GenBank/DDBJ databases">
        <title>Aquirufa genome sequencing.</title>
        <authorList>
            <person name="Pitt A."/>
            <person name="Hahn M.W."/>
        </authorList>
    </citation>
    <scope>NUCLEOTIDE SEQUENCE [LARGE SCALE GENOMIC DNA]</scope>
    <source>
        <strain evidence="4 5">OSTEICH-129V</strain>
    </source>
</reference>
<evidence type="ECO:0000256" key="2">
    <source>
        <dbReference type="SAM" id="SignalP"/>
    </source>
</evidence>
<gene>
    <name evidence="4" type="ORF">U0R10_04615</name>
</gene>
<dbReference type="InterPro" id="IPR000189">
    <property type="entry name" value="Transglyc_AS"/>
</dbReference>
<accession>A0ABW6DIT6</accession>
<dbReference type="InterPro" id="IPR018392">
    <property type="entry name" value="LysM"/>
</dbReference>
<feature type="domain" description="LysM" evidence="3">
    <location>
        <begin position="434"/>
        <end position="479"/>
    </location>
</feature>
<dbReference type="InterPro" id="IPR036779">
    <property type="entry name" value="LysM_dom_sf"/>
</dbReference>
<keyword evidence="2" id="KW-0732">Signal</keyword>
<dbReference type="InterPro" id="IPR008258">
    <property type="entry name" value="Transglycosylase_SLT_dom_1"/>
</dbReference>
<dbReference type="PROSITE" id="PS51782">
    <property type="entry name" value="LYSM"/>
    <property type="match status" value="1"/>
</dbReference>
<feature type="signal peptide" evidence="2">
    <location>
        <begin position="1"/>
        <end position="19"/>
    </location>
</feature>
<dbReference type="PROSITE" id="PS00922">
    <property type="entry name" value="TRANSGLYCOSYLASE"/>
    <property type="match status" value="1"/>
</dbReference>
<dbReference type="PANTHER" id="PTHR37423:SF2">
    <property type="entry name" value="MEMBRANE-BOUND LYTIC MUREIN TRANSGLYCOSYLASE C"/>
    <property type="match status" value="1"/>
</dbReference>
<proteinExistence type="inferred from homology"/>
<evidence type="ECO:0000259" key="3">
    <source>
        <dbReference type="PROSITE" id="PS51782"/>
    </source>
</evidence>
<dbReference type="Gene3D" id="3.10.350.10">
    <property type="entry name" value="LysM domain"/>
    <property type="match status" value="2"/>
</dbReference>
<dbReference type="CDD" id="cd00118">
    <property type="entry name" value="LysM"/>
    <property type="match status" value="1"/>
</dbReference>
<dbReference type="SMART" id="SM00257">
    <property type="entry name" value="LysM"/>
    <property type="match status" value="2"/>
</dbReference>
<evidence type="ECO:0000313" key="4">
    <source>
        <dbReference type="EMBL" id="MFD3393894.1"/>
    </source>
</evidence>
<dbReference type="RefSeq" id="WP_377982773.1">
    <property type="nucleotide sequence ID" value="NZ_JBBKXZ010000001.1"/>
</dbReference>
<keyword evidence="5" id="KW-1185">Reference proteome</keyword>
<dbReference type="Pfam" id="PF01464">
    <property type="entry name" value="SLT"/>
    <property type="match status" value="1"/>
</dbReference>
<dbReference type="SUPFAM" id="SSF53955">
    <property type="entry name" value="Lysozyme-like"/>
    <property type="match status" value="1"/>
</dbReference>
<dbReference type="Pfam" id="PF01476">
    <property type="entry name" value="LysM"/>
    <property type="match status" value="2"/>
</dbReference>
<dbReference type="SUPFAM" id="SSF54106">
    <property type="entry name" value="LysM domain"/>
    <property type="match status" value="2"/>
</dbReference>
<feature type="chain" id="PRO_5046913128" evidence="2">
    <location>
        <begin position="20"/>
        <end position="480"/>
    </location>
</feature>
<dbReference type="Gene3D" id="1.10.530.10">
    <property type="match status" value="1"/>
</dbReference>
<name>A0ABW6DIT6_9BACT</name>
<dbReference type="PANTHER" id="PTHR37423">
    <property type="entry name" value="SOLUBLE LYTIC MUREIN TRANSGLYCOSYLASE-RELATED"/>
    <property type="match status" value="1"/>
</dbReference>
<comment type="caution">
    <text evidence="4">The sequence shown here is derived from an EMBL/GenBank/DDBJ whole genome shotgun (WGS) entry which is preliminary data.</text>
</comment>